<reference evidence="2 3" key="1">
    <citation type="submission" date="2019-03" db="EMBL/GenBank/DDBJ databases">
        <title>Genomic Encyclopedia of Type Strains, Phase IV (KMG-IV): sequencing the most valuable type-strain genomes for metagenomic binning, comparative biology and taxonomic classification.</title>
        <authorList>
            <person name="Goeker M."/>
        </authorList>
    </citation>
    <scope>NUCLEOTIDE SEQUENCE [LARGE SCALE GENOMIC DNA]</scope>
    <source>
        <strain evidence="2 3">DSM 45361</strain>
    </source>
</reference>
<keyword evidence="3" id="KW-1185">Reference proteome</keyword>
<sequence length="179" mass="17604">MVPLLLLASACKDDGGSAYGGFPGAGGDAKAPAAAGTDGSSGDGGGATAAPRQPTSAGVPDNGGGNSATDASVLNGVWEGHYVCHQGPRKMRLHLSGLNEQVTGTFDFGDGDPSSSGSYMVSGTLSGGQVTLHAGQWIKQPDGYVTIDLVVTTITPGAISGSVDGPDCTTFEATKTSGD</sequence>
<evidence type="ECO:0000313" key="2">
    <source>
        <dbReference type="EMBL" id="TDQ05926.1"/>
    </source>
</evidence>
<feature type="compositionally biased region" description="Low complexity" evidence="1">
    <location>
        <begin position="28"/>
        <end position="38"/>
    </location>
</feature>
<dbReference type="OrthoDB" id="1818119at2"/>
<dbReference type="RefSeq" id="WP_133848592.1">
    <property type="nucleotide sequence ID" value="NZ_SNXZ01000001.1"/>
</dbReference>
<comment type="caution">
    <text evidence="2">The sequence shown here is derived from an EMBL/GenBank/DDBJ whole genome shotgun (WGS) entry which is preliminary data.</text>
</comment>
<name>A0A4R6SN28_LABRH</name>
<evidence type="ECO:0000313" key="3">
    <source>
        <dbReference type="Proteomes" id="UP000295444"/>
    </source>
</evidence>
<accession>A0A4R6SN28</accession>
<evidence type="ECO:0000256" key="1">
    <source>
        <dbReference type="SAM" id="MobiDB-lite"/>
    </source>
</evidence>
<dbReference type="Proteomes" id="UP000295444">
    <property type="component" value="Unassembled WGS sequence"/>
</dbReference>
<dbReference type="EMBL" id="SNXZ01000001">
    <property type="protein sequence ID" value="TDQ05926.1"/>
    <property type="molecule type" value="Genomic_DNA"/>
</dbReference>
<dbReference type="AlphaFoldDB" id="A0A4R6SN28"/>
<proteinExistence type="predicted"/>
<protein>
    <submittedName>
        <fullName evidence="2">Uncharacterized protein</fullName>
    </submittedName>
</protein>
<gene>
    <name evidence="2" type="ORF">EV186_1011904</name>
</gene>
<feature type="region of interest" description="Disordered" evidence="1">
    <location>
        <begin position="27"/>
        <end position="70"/>
    </location>
</feature>
<organism evidence="2 3">
    <name type="scientific">Labedaea rhizosphaerae</name>
    <dbReference type="NCBI Taxonomy" id="598644"/>
    <lineage>
        <taxon>Bacteria</taxon>
        <taxon>Bacillati</taxon>
        <taxon>Actinomycetota</taxon>
        <taxon>Actinomycetes</taxon>
        <taxon>Pseudonocardiales</taxon>
        <taxon>Pseudonocardiaceae</taxon>
        <taxon>Labedaea</taxon>
    </lineage>
</organism>